<name>A0A6M3J661_9ZZZZ</name>
<proteinExistence type="predicted"/>
<organism evidence="1">
    <name type="scientific">viral metagenome</name>
    <dbReference type="NCBI Taxonomy" id="1070528"/>
    <lineage>
        <taxon>unclassified sequences</taxon>
        <taxon>metagenomes</taxon>
        <taxon>organismal metagenomes</taxon>
    </lineage>
</organism>
<sequence>MDSNDLEDKSISDADFRRLWQQLTHNQRRFAVAMLDYPSKKEAALAVQIEPNTAYKWNSHVDDVVKFLLDRAAESAFDILEGGVVKAAMLKLAGLDSDDEKTRQGVATEVLDRILGRATQKQEVDVTSGGQPIVLTWPDGSQVEAP</sequence>
<evidence type="ECO:0000313" key="2">
    <source>
        <dbReference type="EMBL" id="QJA84041.1"/>
    </source>
</evidence>
<gene>
    <name evidence="2" type="ORF">MM415A00233_0043</name>
    <name evidence="1" type="ORF">MM415B00478_0028</name>
</gene>
<reference evidence="1" key="1">
    <citation type="submission" date="2020-03" db="EMBL/GenBank/DDBJ databases">
        <title>The deep terrestrial virosphere.</title>
        <authorList>
            <person name="Holmfeldt K."/>
            <person name="Nilsson E."/>
            <person name="Simone D."/>
            <person name="Lopez-Fernandez M."/>
            <person name="Wu X."/>
            <person name="de Brujin I."/>
            <person name="Lundin D."/>
            <person name="Andersson A."/>
            <person name="Bertilsson S."/>
            <person name="Dopson M."/>
        </authorList>
    </citation>
    <scope>NUCLEOTIDE SEQUENCE</scope>
    <source>
        <strain evidence="2">MM415A00233</strain>
        <strain evidence="1">MM415B00478</strain>
    </source>
</reference>
<dbReference type="AlphaFoldDB" id="A0A6M3J661"/>
<dbReference type="EMBL" id="MT141523">
    <property type="protein sequence ID" value="QJA64631.1"/>
    <property type="molecule type" value="Genomic_DNA"/>
</dbReference>
<accession>A0A6M3J661</accession>
<evidence type="ECO:0000313" key="1">
    <source>
        <dbReference type="EMBL" id="QJA64631.1"/>
    </source>
</evidence>
<dbReference type="EMBL" id="MT142522">
    <property type="protein sequence ID" value="QJA84041.1"/>
    <property type="molecule type" value="Genomic_DNA"/>
</dbReference>
<protein>
    <submittedName>
        <fullName evidence="1">Uncharacterized protein</fullName>
    </submittedName>
</protein>